<evidence type="ECO:0000313" key="2">
    <source>
        <dbReference type="Proteomes" id="UP000662931"/>
    </source>
</evidence>
<proteinExistence type="predicted"/>
<reference evidence="1" key="1">
    <citation type="submission" date="2020-10" db="EMBL/GenBank/DDBJ databases">
        <authorList>
            <person name="Roach M.J.R."/>
        </authorList>
    </citation>
    <scope>NUCLEOTIDE SEQUENCE</scope>
    <source>
        <strain evidence="1">CBS 1945</strain>
    </source>
</reference>
<name>A0A875S832_EENNA</name>
<sequence length="286" mass="31958">MAYGFRVISDLPTIENTQPVESYRATSPRFYRDKDQTLLHYGSDVWYLSAECRAVSKNGSITSVKLPFTDHLEISYQSLQKDGTVIVSRQSDDAVLMTFPIWIFVLNESLLLHFDFHSIPSGLTLSVSYDSVVSCELNDKMTKLCLSVDNGPLGTCEFICYPRADGQVKYSLFLPFSDMPTRQALELAYAGISECIAQEYRSKRADDEDDNEDVRVTSGSEMRMLPEEVMLDDSGQADDETNDILIDAGSPEGNSAMDVELDGGHVAGIKRGRGNTTLDHKYRRLT</sequence>
<dbReference type="EMBL" id="CP064815">
    <property type="protein sequence ID" value="QPG76072.1"/>
    <property type="molecule type" value="Genomic_DNA"/>
</dbReference>
<dbReference type="GeneID" id="62196858"/>
<accession>A0A875S832</accession>
<dbReference type="RefSeq" id="XP_038779637.1">
    <property type="nucleotide sequence ID" value="XM_038923709.1"/>
</dbReference>
<gene>
    <name evidence="1" type="ORF">FOA43_003458</name>
</gene>
<dbReference type="Proteomes" id="UP000662931">
    <property type="component" value="Chromosome 4"/>
</dbReference>
<protein>
    <submittedName>
        <fullName evidence="1">Uncharacterized protein</fullName>
    </submittedName>
</protein>
<organism evidence="1 2">
    <name type="scientific">Eeniella nana</name>
    <name type="common">Yeast</name>
    <name type="synonym">Brettanomyces nanus</name>
    <dbReference type="NCBI Taxonomy" id="13502"/>
    <lineage>
        <taxon>Eukaryota</taxon>
        <taxon>Fungi</taxon>
        <taxon>Dikarya</taxon>
        <taxon>Ascomycota</taxon>
        <taxon>Saccharomycotina</taxon>
        <taxon>Pichiomycetes</taxon>
        <taxon>Pichiales</taxon>
        <taxon>Pichiaceae</taxon>
        <taxon>Brettanomyces</taxon>
    </lineage>
</organism>
<dbReference type="KEGG" id="bnn:FOA43_003458"/>
<dbReference type="OrthoDB" id="3997394at2759"/>
<keyword evidence="2" id="KW-1185">Reference proteome</keyword>
<dbReference type="AlphaFoldDB" id="A0A875S832"/>
<evidence type="ECO:0000313" key="1">
    <source>
        <dbReference type="EMBL" id="QPG76072.1"/>
    </source>
</evidence>